<gene>
    <name evidence="1" type="ORF">PM02_04695</name>
</gene>
<accession>A0A061STC5</accession>
<protein>
    <submittedName>
        <fullName evidence="1">Uncharacterized protein</fullName>
    </submittedName>
</protein>
<evidence type="ECO:0000313" key="2">
    <source>
        <dbReference type="Proteomes" id="UP000027337"/>
    </source>
</evidence>
<organism evidence="1 2">
    <name type="scientific">Sulfitobacter mediterraneus</name>
    <dbReference type="NCBI Taxonomy" id="83219"/>
    <lineage>
        <taxon>Bacteria</taxon>
        <taxon>Pseudomonadati</taxon>
        <taxon>Pseudomonadota</taxon>
        <taxon>Alphaproteobacteria</taxon>
        <taxon>Rhodobacterales</taxon>
        <taxon>Roseobacteraceae</taxon>
        <taxon>Sulfitobacter</taxon>
    </lineage>
</organism>
<dbReference type="eggNOG" id="ENOG50331Q3">
    <property type="taxonomic scope" value="Bacteria"/>
</dbReference>
<sequence length="95" mass="10642">MTQAHFYSKPTSVYWTCKALTEGRTISQLTQIQNVKGWRLGAIIHRLRWEYGWPINTEYSSPGQIALYSLAPDADRSKLRFPKSAKALGAGEGAV</sequence>
<name>A0A061STC5_9RHOB</name>
<reference evidence="1 2" key="1">
    <citation type="journal article" date="2014" name="Genome Announc.">
        <title>Draft Genome Sequences of Two Isolates of the Roseobacter Group, Sulfitobacter sp. Strains 3SOLIMAR09 and 1FIGIMAR09, from Harbors of Mallorca Island (Mediterranean Sea).</title>
        <authorList>
            <person name="Mas-Llado M."/>
            <person name="Pina-Villalonga J.M."/>
            <person name="Brunet-Galmes I."/>
            <person name="Nogales B."/>
            <person name="Bosch R."/>
        </authorList>
    </citation>
    <scope>NUCLEOTIDE SEQUENCE [LARGE SCALE GENOMIC DNA]</scope>
    <source>
        <strain evidence="1 2">1FIGIMAR09</strain>
    </source>
</reference>
<dbReference type="RefSeq" id="WP_037905793.1">
    <property type="nucleotide sequence ID" value="NZ_JEMU01000003.1"/>
</dbReference>
<dbReference type="STRING" id="83219.PM02_04695"/>
<dbReference type="EMBL" id="JEMU01000003">
    <property type="protein sequence ID" value="KAJ04127.1"/>
    <property type="molecule type" value="Genomic_DNA"/>
</dbReference>
<proteinExistence type="predicted"/>
<dbReference type="AlphaFoldDB" id="A0A061STC5"/>
<comment type="caution">
    <text evidence="1">The sequence shown here is derived from an EMBL/GenBank/DDBJ whole genome shotgun (WGS) entry which is preliminary data.</text>
</comment>
<evidence type="ECO:0000313" key="1">
    <source>
        <dbReference type="EMBL" id="KAJ04127.1"/>
    </source>
</evidence>
<keyword evidence="2" id="KW-1185">Reference proteome</keyword>
<dbReference type="Proteomes" id="UP000027337">
    <property type="component" value="Unassembled WGS sequence"/>
</dbReference>